<evidence type="ECO:0000313" key="7">
    <source>
        <dbReference type="Proteomes" id="UP001161691"/>
    </source>
</evidence>
<feature type="active site" description="Proton donor/acceptor" evidence="4">
    <location>
        <position position="86"/>
    </location>
</feature>
<feature type="site" description="Transition state stabilizer" evidence="4">
    <location>
        <position position="180"/>
    </location>
</feature>
<evidence type="ECO:0000313" key="6">
    <source>
        <dbReference type="EMBL" id="MDI4645281.1"/>
    </source>
</evidence>
<gene>
    <name evidence="4 6" type="primary">gpmA</name>
    <name evidence="6" type="ORF">KB449_09930</name>
</gene>
<reference evidence="6" key="1">
    <citation type="submission" date="2023-04" db="EMBL/GenBank/DDBJ databases">
        <title>Comparative genomic analysis of Cohnella hashimotonis sp. nov., isolated from the International Space Station.</title>
        <authorList>
            <person name="Venkateswaran K."/>
            <person name="Simpson A."/>
        </authorList>
    </citation>
    <scope>NUCLEOTIDE SEQUENCE</scope>
    <source>
        <strain evidence="6">F6_2S_P_1</strain>
    </source>
</reference>
<dbReference type="Proteomes" id="UP001161691">
    <property type="component" value="Unassembled WGS sequence"/>
</dbReference>
<dbReference type="SMART" id="SM00855">
    <property type="entry name" value="PGAM"/>
    <property type="match status" value="1"/>
</dbReference>
<dbReference type="InterPro" id="IPR013078">
    <property type="entry name" value="His_Pase_superF_clade-1"/>
</dbReference>
<dbReference type="InterPro" id="IPR005952">
    <property type="entry name" value="Phosphogly_mut1"/>
</dbReference>
<comment type="pathway">
    <text evidence="4">Carbohydrate degradation; glycolysis; pyruvate from D-glyceraldehyde 3-phosphate: step 3/5.</text>
</comment>
<dbReference type="SUPFAM" id="SSF53254">
    <property type="entry name" value="Phosphoglycerate mutase-like"/>
    <property type="match status" value="1"/>
</dbReference>
<feature type="binding site" evidence="4">
    <location>
        <begin position="20"/>
        <end position="21"/>
    </location>
    <ligand>
        <name>substrate</name>
    </ligand>
</feature>
<proteinExistence type="inferred from homology"/>
<dbReference type="HAMAP" id="MF_01039">
    <property type="entry name" value="PGAM_GpmA"/>
    <property type="match status" value="1"/>
</dbReference>
<evidence type="ECO:0000256" key="1">
    <source>
        <dbReference type="ARBA" id="ARBA00006717"/>
    </source>
</evidence>
<keyword evidence="2 4" id="KW-0324">Glycolysis</keyword>
<dbReference type="Pfam" id="PF00300">
    <property type="entry name" value="His_Phos_1"/>
    <property type="match status" value="1"/>
</dbReference>
<comment type="function">
    <text evidence="4">Catalyzes the interconversion of 2-phosphoglycerate and 3-phosphoglycerate.</text>
</comment>
<comment type="similarity">
    <text evidence="1 4">Belongs to the phosphoglycerate mutase family. BPG-dependent PGAM subfamily.</text>
</comment>
<organism evidence="6 7">
    <name type="scientific">Cohnella hashimotonis</name>
    <dbReference type="NCBI Taxonomy" id="2826895"/>
    <lineage>
        <taxon>Bacteria</taxon>
        <taxon>Bacillati</taxon>
        <taxon>Bacillota</taxon>
        <taxon>Bacilli</taxon>
        <taxon>Bacillales</taxon>
        <taxon>Paenibacillaceae</taxon>
        <taxon>Cohnella</taxon>
    </lineage>
</organism>
<evidence type="ECO:0000256" key="2">
    <source>
        <dbReference type="ARBA" id="ARBA00023152"/>
    </source>
</evidence>
<dbReference type="RefSeq" id="WP_282908229.1">
    <property type="nucleotide sequence ID" value="NZ_JAGRPV010000001.1"/>
</dbReference>
<evidence type="ECO:0000256" key="3">
    <source>
        <dbReference type="ARBA" id="ARBA00023235"/>
    </source>
</evidence>
<feature type="region of interest" description="Disordered" evidence="5">
    <location>
        <begin position="226"/>
        <end position="264"/>
    </location>
</feature>
<dbReference type="CDD" id="cd07067">
    <property type="entry name" value="HP_PGM_like"/>
    <property type="match status" value="1"/>
</dbReference>
<feature type="active site" description="Tele-phosphohistidine intermediate" evidence="4">
    <location>
        <position position="8"/>
    </location>
</feature>
<feature type="binding site" evidence="4">
    <location>
        <position position="97"/>
    </location>
    <ligand>
        <name>substrate</name>
    </ligand>
</feature>
<dbReference type="GO" id="GO:0004619">
    <property type="term" value="F:phosphoglycerate mutase activity"/>
    <property type="evidence" value="ECO:0007669"/>
    <property type="project" value="UniProtKB-EC"/>
</dbReference>
<protein>
    <recommendedName>
        <fullName evidence="4">2,3-bisphosphoglycerate-dependent phosphoglycerate mutase</fullName>
        <shortName evidence="4">BPG-dependent PGAM</shortName>
        <shortName evidence="4">PGAM</shortName>
        <shortName evidence="4">Phosphoglyceromutase</shortName>
        <shortName evidence="4">dPGM</shortName>
        <ecNumber evidence="4">5.4.2.11</ecNumber>
    </recommendedName>
</protein>
<evidence type="ECO:0000256" key="5">
    <source>
        <dbReference type="SAM" id="MobiDB-lite"/>
    </source>
</evidence>
<comment type="catalytic activity">
    <reaction evidence="4">
        <text>(2R)-2-phosphoglycerate = (2R)-3-phosphoglycerate</text>
        <dbReference type="Rhea" id="RHEA:15901"/>
        <dbReference type="ChEBI" id="CHEBI:58272"/>
        <dbReference type="ChEBI" id="CHEBI:58289"/>
        <dbReference type="EC" id="5.4.2.11"/>
    </reaction>
</comment>
<feature type="binding site" evidence="4">
    <location>
        <begin position="113"/>
        <end position="114"/>
    </location>
    <ligand>
        <name>substrate</name>
    </ligand>
</feature>
<sequence length="264" mass="29711">MKIVFVRHGQSEYNLENRFTGWTDSDLSEQGLKEARQAGKALRANGFAFDAAFSSVLTRAIRTMGIILDELDQLWIPVSKSWRLNERHYGALQGLNKAETADRYGADQVLLWRRSVSERPPALARDDERYAGDDPRYKNIDGEVPLTENLDDTAERVLVYWEKNILPELAAGRKLLLCAHGNTLRALIRYLDDLPEDGVVNLNIPTAIPLVYEFGDDMKPVKHYYLGEDGPLPQGEIPHKISPDPAQDMPGKGEGHHVPPQTLD</sequence>
<dbReference type="PANTHER" id="PTHR11931">
    <property type="entry name" value="PHOSPHOGLYCERATE MUTASE"/>
    <property type="match status" value="1"/>
</dbReference>
<dbReference type="NCBIfam" id="TIGR01258">
    <property type="entry name" value="pgm_1"/>
    <property type="match status" value="1"/>
</dbReference>
<dbReference type="NCBIfam" id="NF010713">
    <property type="entry name" value="PRK14115.1"/>
    <property type="match status" value="1"/>
</dbReference>
<keyword evidence="3 4" id="KW-0413">Isomerase</keyword>
<feature type="binding site" evidence="4">
    <location>
        <position position="59"/>
    </location>
    <ligand>
        <name>substrate</name>
    </ligand>
</feature>
<dbReference type="EC" id="5.4.2.11" evidence="4"/>
<comment type="caution">
    <text evidence="6">The sequence shown here is derived from an EMBL/GenBank/DDBJ whole genome shotgun (WGS) entry which is preliminary data.</text>
</comment>
<keyword evidence="7" id="KW-1185">Reference proteome</keyword>
<feature type="binding site" evidence="4">
    <location>
        <begin position="86"/>
        <end position="89"/>
    </location>
    <ligand>
        <name>substrate</name>
    </ligand>
</feature>
<dbReference type="InterPro" id="IPR029033">
    <property type="entry name" value="His_PPase_superfam"/>
</dbReference>
<keyword evidence="4" id="KW-0312">Gluconeogenesis</keyword>
<evidence type="ECO:0000256" key="4">
    <source>
        <dbReference type="HAMAP-Rule" id="MF_01039"/>
    </source>
</evidence>
<dbReference type="EMBL" id="JAGRPV010000001">
    <property type="protein sequence ID" value="MDI4645281.1"/>
    <property type="molecule type" value="Genomic_DNA"/>
</dbReference>
<dbReference type="Gene3D" id="3.40.50.1240">
    <property type="entry name" value="Phosphoglycerate mutase-like"/>
    <property type="match status" value="1"/>
</dbReference>
<name>A0ABT6TEP4_9BACL</name>
<feature type="binding site" evidence="4">
    <location>
        <begin position="181"/>
        <end position="182"/>
    </location>
    <ligand>
        <name>substrate</name>
    </ligand>
</feature>
<accession>A0ABT6TEP4</accession>
<feature type="binding site" evidence="4">
    <location>
        <begin position="7"/>
        <end position="14"/>
    </location>
    <ligand>
        <name>substrate</name>
    </ligand>
</feature>